<dbReference type="RefSeq" id="WP_072666428.1">
    <property type="nucleotide sequence ID" value="NZ_LR217725.1"/>
</dbReference>
<evidence type="ECO:0000256" key="6">
    <source>
        <dbReference type="ARBA" id="ARBA00022932"/>
    </source>
</evidence>
<evidence type="ECO:0000313" key="13">
    <source>
        <dbReference type="Proteomes" id="UP000294462"/>
    </source>
</evidence>
<accession>A0A451DLB9</accession>
<evidence type="ECO:0000256" key="1">
    <source>
        <dbReference type="ARBA" id="ARBA00012417"/>
    </source>
</evidence>
<sequence>MHWYPWLNCSYRQILTQYIVNRGHHALLIQSSSGMGSKSLIGAIARWLICHQRKEIRSCGTCYSCRLMRAGNHPDVYHIESEKSQNTIGIDSIRQVKDKLHHHASLGGAKIVCLLEAHQLTASAANALLKVIEEPPSNTWFFLYLRDFERLLDTLRSRCLLWKLSIPNKELSLIWLRRQHSADLQKHNTALRLSYGGPVKALKLLSESCWRHRLKVCDALSEAINGDLLSLLPVLHQNNVIKCIEWLCSLLVDAAKWTQGAVQFISNLDQESLVMRIAQWLPKHVLNESMHRWMMCRYRLLTISGINCELLLIGQLLQWEYNITYQKDL</sequence>
<dbReference type="GO" id="GO:0003887">
    <property type="term" value="F:DNA-directed DNA polymerase activity"/>
    <property type="evidence" value="ECO:0007669"/>
    <property type="project" value="UniProtKB-KW"/>
</dbReference>
<keyword evidence="6" id="KW-0239">DNA-directed DNA polymerase</keyword>
<evidence type="ECO:0000256" key="5">
    <source>
        <dbReference type="ARBA" id="ARBA00022705"/>
    </source>
</evidence>
<evidence type="ECO:0000256" key="8">
    <source>
        <dbReference type="ARBA" id="ARBA00037724"/>
    </source>
</evidence>
<comment type="function">
    <text evidence="8">DNA polymerase III is a complex, multichain enzyme responsible for most of the replicative synthesis in bacteria. This DNA polymerase also exhibits 3' to 5' exonuclease activity.</text>
</comment>
<dbReference type="NCBIfam" id="TIGR00678">
    <property type="entry name" value="holB"/>
    <property type="match status" value="1"/>
</dbReference>
<evidence type="ECO:0000256" key="2">
    <source>
        <dbReference type="ARBA" id="ARBA00014363"/>
    </source>
</evidence>
<evidence type="ECO:0000313" key="12">
    <source>
        <dbReference type="EMBL" id="VFP87528.1"/>
    </source>
</evidence>
<protein>
    <recommendedName>
        <fullName evidence="2">DNA polymerase III subunit delta'</fullName>
        <ecNumber evidence="1">2.7.7.7</ecNumber>
    </recommendedName>
</protein>
<dbReference type="GO" id="GO:0009360">
    <property type="term" value="C:DNA polymerase III complex"/>
    <property type="evidence" value="ECO:0007669"/>
    <property type="project" value="InterPro"/>
</dbReference>
<comment type="catalytic activity">
    <reaction evidence="9">
        <text>DNA(n) + a 2'-deoxyribonucleoside 5'-triphosphate = DNA(n+1) + diphosphate</text>
        <dbReference type="Rhea" id="RHEA:22508"/>
        <dbReference type="Rhea" id="RHEA-COMP:17339"/>
        <dbReference type="Rhea" id="RHEA-COMP:17340"/>
        <dbReference type="ChEBI" id="CHEBI:33019"/>
        <dbReference type="ChEBI" id="CHEBI:61560"/>
        <dbReference type="ChEBI" id="CHEBI:173112"/>
        <dbReference type="EC" id="2.7.7.7"/>
    </reaction>
</comment>
<evidence type="ECO:0000256" key="4">
    <source>
        <dbReference type="ARBA" id="ARBA00022695"/>
    </source>
</evidence>
<dbReference type="Pfam" id="PF13177">
    <property type="entry name" value="DNA_pol3_delta2"/>
    <property type="match status" value="1"/>
</dbReference>
<organism evidence="12 13">
    <name type="scientific">Candidatus Erwinia haradaeae</name>
    <dbReference type="NCBI Taxonomy" id="1922217"/>
    <lineage>
        <taxon>Bacteria</taxon>
        <taxon>Pseudomonadati</taxon>
        <taxon>Pseudomonadota</taxon>
        <taxon>Gammaproteobacteria</taxon>
        <taxon>Enterobacterales</taxon>
        <taxon>Erwiniaceae</taxon>
        <taxon>Erwinia</taxon>
    </lineage>
</organism>
<dbReference type="EMBL" id="LR217725">
    <property type="protein sequence ID" value="VFP87528.1"/>
    <property type="molecule type" value="Genomic_DNA"/>
</dbReference>
<feature type="domain" description="DNA polymerase III delta subunit C-terminal" evidence="10">
    <location>
        <begin position="210"/>
        <end position="320"/>
    </location>
</feature>
<dbReference type="InterPro" id="IPR015199">
    <property type="entry name" value="DNA_pol_III_delta_C"/>
</dbReference>
<evidence type="ECO:0000256" key="3">
    <source>
        <dbReference type="ARBA" id="ARBA00022679"/>
    </source>
</evidence>
<evidence type="ECO:0000259" key="10">
    <source>
        <dbReference type="Pfam" id="PF09115"/>
    </source>
</evidence>
<dbReference type="InterPro" id="IPR048731">
    <property type="entry name" value="HolB_lid-gammaproteobact"/>
</dbReference>
<dbReference type="GO" id="GO:0008408">
    <property type="term" value="F:3'-5' exonuclease activity"/>
    <property type="evidence" value="ECO:0007669"/>
    <property type="project" value="InterPro"/>
</dbReference>
<keyword evidence="13" id="KW-1185">Reference proteome</keyword>
<feature type="domain" description="DNA polymerase III subunit delta' AAA+ ATPase lid" evidence="11">
    <location>
        <begin position="167"/>
        <end position="205"/>
    </location>
</feature>
<reference evidence="12 13" key="1">
    <citation type="submission" date="2019-02" db="EMBL/GenBank/DDBJ databases">
        <authorList>
            <person name="Manzano-Marin A."/>
            <person name="Manzano-Marin A."/>
        </authorList>
    </citation>
    <scope>NUCLEOTIDE SEQUENCE [LARGE SCALE GENOMIC DNA]</scope>
    <source>
        <strain evidence="12 13">ErCipseudotaxifoliae</strain>
    </source>
</reference>
<keyword evidence="3 12" id="KW-0808">Transferase</keyword>
<evidence type="ECO:0000256" key="9">
    <source>
        <dbReference type="ARBA" id="ARBA00049244"/>
    </source>
</evidence>
<dbReference type="SUPFAM" id="SSF52540">
    <property type="entry name" value="P-loop containing nucleoside triphosphate hydrolases"/>
    <property type="match status" value="1"/>
</dbReference>
<dbReference type="GO" id="GO:0006261">
    <property type="term" value="P:DNA-templated DNA replication"/>
    <property type="evidence" value="ECO:0007669"/>
    <property type="project" value="TreeGrafter"/>
</dbReference>
<dbReference type="SUPFAM" id="SSF48019">
    <property type="entry name" value="post-AAA+ oligomerization domain-like"/>
    <property type="match status" value="1"/>
</dbReference>
<comment type="subunit">
    <text evidence="7">DNA polymerase III contains a core (composed of alpha, epsilon and theta chains) that associates with a tau subunit. This core dimerizes to form the POLIII' complex. PolIII' associates with the gamma complex (composed of gamma, delta, delta', psi and chi chains) and with the beta chain to form the complete DNA polymerase III complex.</text>
</comment>
<dbReference type="Pfam" id="PF09115">
    <property type="entry name" value="DNApol3-delta_C"/>
    <property type="match status" value="1"/>
</dbReference>
<keyword evidence="5" id="KW-0235">DNA replication</keyword>
<dbReference type="InterPro" id="IPR008921">
    <property type="entry name" value="DNA_pol3_clamp-load_cplx_C"/>
</dbReference>
<gene>
    <name evidence="12" type="primary">holB</name>
    <name evidence="12" type="ORF">ERCIPSTX3056_574</name>
</gene>
<dbReference type="InterPro" id="IPR004622">
    <property type="entry name" value="DNA_pol_HolB"/>
</dbReference>
<dbReference type="PANTHER" id="PTHR11669">
    <property type="entry name" value="REPLICATION FACTOR C / DNA POLYMERASE III GAMMA-TAU SUBUNIT"/>
    <property type="match status" value="1"/>
</dbReference>
<dbReference type="PANTHER" id="PTHR11669:SF8">
    <property type="entry name" value="DNA POLYMERASE III SUBUNIT DELTA"/>
    <property type="match status" value="1"/>
</dbReference>
<name>A0A451DLB9_9GAMM</name>
<dbReference type="AlphaFoldDB" id="A0A451DLB9"/>
<proteinExistence type="predicted"/>
<keyword evidence="4 12" id="KW-0548">Nucleotidyltransferase</keyword>
<evidence type="ECO:0000256" key="7">
    <source>
        <dbReference type="ARBA" id="ARBA00026073"/>
    </source>
</evidence>
<dbReference type="InterPro" id="IPR050238">
    <property type="entry name" value="DNA_Rep/Repair_Clamp_Loader"/>
</dbReference>
<dbReference type="InterPro" id="IPR027417">
    <property type="entry name" value="P-loop_NTPase"/>
</dbReference>
<dbReference type="Gene3D" id="3.40.50.300">
    <property type="entry name" value="P-loop containing nucleotide triphosphate hydrolases"/>
    <property type="match status" value="1"/>
</dbReference>
<dbReference type="Gene3D" id="1.20.272.10">
    <property type="match status" value="1"/>
</dbReference>
<dbReference type="OrthoDB" id="9811073at2"/>
<dbReference type="Proteomes" id="UP000294462">
    <property type="component" value="Chromosome"/>
</dbReference>
<dbReference type="GO" id="GO:0003677">
    <property type="term" value="F:DNA binding"/>
    <property type="evidence" value="ECO:0007669"/>
    <property type="project" value="InterPro"/>
</dbReference>
<dbReference type="Pfam" id="PF21500">
    <property type="entry name" value="HolB_lid"/>
    <property type="match status" value="1"/>
</dbReference>
<dbReference type="EC" id="2.7.7.7" evidence="1"/>
<dbReference type="KEGG" id="ehd:ERCIPSTX3056_574"/>
<evidence type="ECO:0000259" key="11">
    <source>
        <dbReference type="Pfam" id="PF21500"/>
    </source>
</evidence>